<evidence type="ECO:0000256" key="4">
    <source>
        <dbReference type="SAM" id="SignalP"/>
    </source>
</evidence>
<evidence type="ECO:0000256" key="2">
    <source>
        <dbReference type="ARBA" id="ARBA00022801"/>
    </source>
</evidence>
<keyword evidence="1" id="KW-0479">Metal-binding</keyword>
<dbReference type="PROSITE" id="PS51257">
    <property type="entry name" value="PROKAR_LIPOPROTEIN"/>
    <property type="match status" value="1"/>
</dbReference>
<dbReference type="GO" id="GO:0005737">
    <property type="term" value="C:cytoplasm"/>
    <property type="evidence" value="ECO:0007669"/>
    <property type="project" value="TreeGrafter"/>
</dbReference>
<dbReference type="AlphaFoldDB" id="A0A545U3H3"/>
<gene>
    <name evidence="5" type="ORF">FKG94_04970</name>
</gene>
<dbReference type="InterPro" id="IPR039461">
    <property type="entry name" value="Peptidase_M49"/>
</dbReference>
<dbReference type="GO" id="GO:0008239">
    <property type="term" value="F:dipeptidyl-peptidase activity"/>
    <property type="evidence" value="ECO:0007669"/>
    <property type="project" value="TreeGrafter"/>
</dbReference>
<name>A0A545U3H3_9GAMM</name>
<protein>
    <submittedName>
        <fullName evidence="5">Zn-dependent hydrolase</fullName>
    </submittedName>
</protein>
<sequence length="560" mass="61513">MKIYLITLAFAALVALAGCDQSPAPGAAETPAPTSKPNATATSPAPANPRFDIYASVDLRADLSHLSPTQKRMVATLIDAATVMDGLFWRQSYGNPEELLTGIPDPAARRFAALNYGPWDRLDGNKPFISGVGPKPLGANFYPVDMSKAEFEAWAEPEKRGLYSLVQRDSAGQLTLVPYSAAYRPELTRAAALLREAADLAQDPDFARYLRLRAEAFLNDDYRASDMAWMEMKNNQVDVVIGPIENYEDRLFNYRTAFEGYVLIKDIAWSRRLARLTQFLPELQRGLPVPDPYKSETPGTDSELNAYDVVFYAGDCNAGAKTIAINLPNDEEVQLEKGTRRLQLKNAMRAKFDKILVPLSTALIAADQRPHITFDAFFANTMFHEVAHGLGIKKTITGGESVRKALKETSAALEEGKADVLGLYMVTELFNKGELDDGALMDNYVTFMASIFRSIRFGAASAHGQANMIRFNFFAQAGAFSRDPVSGHYRINFDKMQAAMADLSRIILTIQGDGDYAKAKQLLQEQGVIGPQLQADLDLLAARGIPVDVSFNQGKALLGL</sequence>
<dbReference type="Pfam" id="PF03571">
    <property type="entry name" value="Peptidase_M49"/>
    <property type="match status" value="1"/>
</dbReference>
<dbReference type="OrthoDB" id="9812747at2"/>
<organism evidence="5 6">
    <name type="scientific">Exilibacterium tricleocarpae</name>
    <dbReference type="NCBI Taxonomy" id="2591008"/>
    <lineage>
        <taxon>Bacteria</taxon>
        <taxon>Pseudomonadati</taxon>
        <taxon>Pseudomonadota</taxon>
        <taxon>Gammaproteobacteria</taxon>
        <taxon>Cellvibrionales</taxon>
        <taxon>Cellvibrionaceae</taxon>
        <taxon>Exilibacterium</taxon>
    </lineage>
</organism>
<feature type="signal peptide" evidence="4">
    <location>
        <begin position="1"/>
        <end position="17"/>
    </location>
</feature>
<dbReference type="PANTHER" id="PTHR23422:SF9">
    <property type="entry name" value="ZN-DEPENDENT HYDROLASE"/>
    <property type="match status" value="1"/>
</dbReference>
<dbReference type="Gene3D" id="3.30.540.30">
    <property type="match status" value="1"/>
</dbReference>
<dbReference type="EMBL" id="VHSG01000006">
    <property type="protein sequence ID" value="TQV84021.1"/>
    <property type="molecule type" value="Genomic_DNA"/>
</dbReference>
<dbReference type="Proteomes" id="UP000319732">
    <property type="component" value="Unassembled WGS sequence"/>
</dbReference>
<dbReference type="PANTHER" id="PTHR23422">
    <property type="entry name" value="DIPEPTIDYL PEPTIDASE III-RELATED"/>
    <property type="match status" value="1"/>
</dbReference>
<evidence type="ECO:0000256" key="3">
    <source>
        <dbReference type="SAM" id="MobiDB-lite"/>
    </source>
</evidence>
<proteinExistence type="predicted"/>
<evidence type="ECO:0000313" key="5">
    <source>
        <dbReference type="EMBL" id="TQV84021.1"/>
    </source>
</evidence>
<feature type="region of interest" description="Disordered" evidence="3">
    <location>
        <begin position="24"/>
        <end position="47"/>
    </location>
</feature>
<keyword evidence="4" id="KW-0732">Signal</keyword>
<reference evidence="5 6" key="1">
    <citation type="submission" date="2019-06" db="EMBL/GenBank/DDBJ databases">
        <title>Whole genome sequence for Cellvibrionaceae sp. R142.</title>
        <authorList>
            <person name="Wang G."/>
        </authorList>
    </citation>
    <scope>NUCLEOTIDE SEQUENCE [LARGE SCALE GENOMIC DNA]</scope>
    <source>
        <strain evidence="5 6">R142</strain>
    </source>
</reference>
<dbReference type="RefSeq" id="WP_142903101.1">
    <property type="nucleotide sequence ID" value="NZ_ML660089.1"/>
</dbReference>
<keyword evidence="6" id="KW-1185">Reference proteome</keyword>
<keyword evidence="2 5" id="KW-0378">Hydrolase</keyword>
<evidence type="ECO:0000256" key="1">
    <source>
        <dbReference type="ARBA" id="ARBA00022723"/>
    </source>
</evidence>
<comment type="caution">
    <text evidence="5">The sequence shown here is derived from an EMBL/GenBank/DDBJ whole genome shotgun (WGS) entry which is preliminary data.</text>
</comment>
<accession>A0A545U3H3</accession>
<dbReference type="GO" id="GO:0046872">
    <property type="term" value="F:metal ion binding"/>
    <property type="evidence" value="ECO:0007669"/>
    <property type="project" value="UniProtKB-KW"/>
</dbReference>
<feature type="chain" id="PRO_5021769004" evidence="4">
    <location>
        <begin position="18"/>
        <end position="560"/>
    </location>
</feature>
<evidence type="ECO:0000313" key="6">
    <source>
        <dbReference type="Proteomes" id="UP000319732"/>
    </source>
</evidence>